<dbReference type="GO" id="GO:0016740">
    <property type="term" value="F:transferase activity"/>
    <property type="evidence" value="ECO:0007669"/>
    <property type="project" value="UniProtKB-KW"/>
</dbReference>
<keyword evidence="2" id="KW-1133">Transmembrane helix</keyword>
<accession>A0ABQ1GZL5</accession>
<keyword evidence="4" id="KW-0808">Transferase</keyword>
<feature type="transmembrane region" description="Helical" evidence="2">
    <location>
        <begin position="278"/>
        <end position="298"/>
    </location>
</feature>
<evidence type="ECO:0000256" key="2">
    <source>
        <dbReference type="SAM" id="Phobius"/>
    </source>
</evidence>
<feature type="domain" description="Glycosyltransferase 2-like" evidence="3">
    <location>
        <begin position="11"/>
        <end position="182"/>
    </location>
</feature>
<dbReference type="RefSeq" id="WP_229736127.1">
    <property type="nucleotide sequence ID" value="NZ_BMEX01000013.1"/>
</dbReference>
<feature type="transmembrane region" description="Helical" evidence="2">
    <location>
        <begin position="254"/>
        <end position="272"/>
    </location>
</feature>
<keyword evidence="5" id="KW-1185">Reference proteome</keyword>
<dbReference type="Gene3D" id="3.90.550.10">
    <property type="entry name" value="Spore Coat Polysaccharide Biosynthesis Protein SpsA, Chain A"/>
    <property type="match status" value="1"/>
</dbReference>
<evidence type="ECO:0000256" key="1">
    <source>
        <dbReference type="ARBA" id="ARBA00006739"/>
    </source>
</evidence>
<comment type="similarity">
    <text evidence="1">Belongs to the glycosyltransferase 2 family.</text>
</comment>
<dbReference type="Proteomes" id="UP000617979">
    <property type="component" value="Unassembled WGS sequence"/>
</dbReference>
<reference evidence="5" key="1">
    <citation type="journal article" date="2019" name="Int. J. Syst. Evol. Microbiol.">
        <title>The Global Catalogue of Microorganisms (GCM) 10K type strain sequencing project: providing services to taxonomists for standard genome sequencing and annotation.</title>
        <authorList>
            <consortium name="The Broad Institute Genomics Platform"/>
            <consortium name="The Broad Institute Genome Sequencing Center for Infectious Disease"/>
            <person name="Wu L."/>
            <person name="Ma J."/>
        </authorList>
    </citation>
    <scope>NUCLEOTIDE SEQUENCE [LARGE SCALE GENOMIC DNA]</scope>
    <source>
        <strain evidence="5">CGMCC 1.12404</strain>
    </source>
</reference>
<dbReference type="Pfam" id="PF00535">
    <property type="entry name" value="Glycos_transf_2"/>
    <property type="match status" value="1"/>
</dbReference>
<dbReference type="InterPro" id="IPR001173">
    <property type="entry name" value="Glyco_trans_2-like"/>
</dbReference>
<protein>
    <submittedName>
        <fullName evidence="4">Glycosyl transferase</fullName>
    </submittedName>
</protein>
<evidence type="ECO:0000313" key="5">
    <source>
        <dbReference type="Proteomes" id="UP000617979"/>
    </source>
</evidence>
<keyword evidence="2" id="KW-0472">Membrane</keyword>
<keyword evidence="2" id="KW-0812">Transmembrane</keyword>
<dbReference type="EMBL" id="BMEX01000013">
    <property type="protein sequence ID" value="GGA53123.1"/>
    <property type="molecule type" value="Genomic_DNA"/>
</dbReference>
<gene>
    <name evidence="4" type="ORF">GCM10007416_27760</name>
</gene>
<organism evidence="4 5">
    <name type="scientific">Kroppenstedtia guangzhouensis</name>
    <dbReference type="NCBI Taxonomy" id="1274356"/>
    <lineage>
        <taxon>Bacteria</taxon>
        <taxon>Bacillati</taxon>
        <taxon>Bacillota</taxon>
        <taxon>Bacilli</taxon>
        <taxon>Bacillales</taxon>
        <taxon>Thermoactinomycetaceae</taxon>
        <taxon>Kroppenstedtia</taxon>
    </lineage>
</organism>
<evidence type="ECO:0000313" key="4">
    <source>
        <dbReference type="EMBL" id="GGA53123.1"/>
    </source>
</evidence>
<comment type="caution">
    <text evidence="4">The sequence shown here is derived from an EMBL/GenBank/DDBJ whole genome shotgun (WGS) entry which is preliminary data.</text>
</comment>
<dbReference type="SUPFAM" id="SSF53448">
    <property type="entry name" value="Nucleotide-diphospho-sugar transferases"/>
    <property type="match status" value="1"/>
</dbReference>
<dbReference type="PANTHER" id="PTHR22916">
    <property type="entry name" value="GLYCOSYLTRANSFERASE"/>
    <property type="match status" value="1"/>
</dbReference>
<dbReference type="PANTHER" id="PTHR22916:SF71">
    <property type="entry name" value="GLYCOSYL TRANSFERASE"/>
    <property type="match status" value="1"/>
</dbReference>
<proteinExistence type="inferred from homology"/>
<name>A0ABQ1GZL5_9BACL</name>
<dbReference type="CDD" id="cd02525">
    <property type="entry name" value="Succinoglycan_BP_ExoA"/>
    <property type="match status" value="1"/>
</dbReference>
<sequence>MIPIENPLVFSFLLVVRNEEAYIRNLLESVLNQDFPQDRYEVIVVDGESQDSTPQIVEEFQRRYPGRIRYLSNPQRTLAPGWNLGIQHSRGEYVIRVDGHSQIPPDFLSSTYRVAQRVPEASCVGGVVETKGSGFWGEVNAYVYSHPFGVGNSKFRTTKKKWEGYVDTVPYGAYKREIFERVGLFSDELKRNEDLEMHARIRRSGGSFFLSTTVRSTYFVRNTLSAFLKKSYSDGKWTIVASKRGSGVLRWRHYIPLVVVLTSLVLGVASFFSTVAWFTLLALITVYFSILIGSSWGIVKKGWKYFLPCMLSFFLLHFSRGFGSAASYLSRHYWRGDRVHEEQRYDNNATNIAR</sequence>
<evidence type="ECO:0000259" key="3">
    <source>
        <dbReference type="Pfam" id="PF00535"/>
    </source>
</evidence>
<dbReference type="InterPro" id="IPR029044">
    <property type="entry name" value="Nucleotide-diphossugar_trans"/>
</dbReference>